<evidence type="ECO:0000313" key="7">
    <source>
        <dbReference type="Proteomes" id="UP001491552"/>
    </source>
</evidence>
<evidence type="ECO:0000256" key="3">
    <source>
        <dbReference type="ARBA" id="ARBA00023004"/>
    </source>
</evidence>
<organism evidence="6 7">
    <name type="scientific">Faecousia intestinalis</name>
    <dbReference type="NCBI Taxonomy" id="3133167"/>
    <lineage>
        <taxon>Bacteria</taxon>
        <taxon>Bacillati</taxon>
        <taxon>Bacillota</taxon>
        <taxon>Clostridia</taxon>
        <taxon>Eubacteriales</taxon>
        <taxon>Oscillospiraceae</taxon>
        <taxon>Faecousia</taxon>
    </lineage>
</organism>
<sequence>MDDRYIRGMEMQTLDFATDKRLLWEKNHQIYSVIFEITPRCNFNCVHCYLHDHHCSEELPLHEVLRIIDILYEKEVLFLTLTGGDIFTRKDFADIYLYAKKKGFIIELYTNGALIDEKYVQMFKEYPPLLVDISLYGSCEETYKKVTGVSGAFNRIMKNIRALLDAGIRVSVKAPILNLYYNELPKLKDIAESFGIPFRTGFEIFPSVDNDSSVQQYAVSTADALRYEFGEFDKRPRTFGEEEDAEYVDLLKERPLFRCKLGRASCAIDYEGNLCACMSFRHAGKPITMETFDEIWKSFGEYPKMKADISYRCLQCEAYDLCDICPAMMEFVHGNLEYVDEHFCKTAKARYLHYVKHIPIETVVASVAD</sequence>
<feature type="domain" description="Radical SAM core" evidence="5">
    <location>
        <begin position="27"/>
        <end position="242"/>
    </location>
</feature>
<dbReference type="CDD" id="cd01335">
    <property type="entry name" value="Radical_SAM"/>
    <property type="match status" value="1"/>
</dbReference>
<dbReference type="PROSITE" id="PS51918">
    <property type="entry name" value="RADICAL_SAM"/>
    <property type="match status" value="1"/>
</dbReference>
<keyword evidence="7" id="KW-1185">Reference proteome</keyword>
<proteinExistence type="predicted"/>
<keyword evidence="4" id="KW-0411">Iron-sulfur</keyword>
<name>A0ABV1G9H2_9FIRM</name>
<dbReference type="SFLD" id="SFLDS00029">
    <property type="entry name" value="Radical_SAM"/>
    <property type="match status" value="1"/>
</dbReference>
<dbReference type="PANTHER" id="PTHR11228">
    <property type="entry name" value="RADICAL SAM DOMAIN PROTEIN"/>
    <property type="match status" value="1"/>
</dbReference>
<evidence type="ECO:0000259" key="5">
    <source>
        <dbReference type="PROSITE" id="PS51918"/>
    </source>
</evidence>
<dbReference type="PANTHER" id="PTHR11228:SF7">
    <property type="entry name" value="PQQA PEPTIDE CYCLASE"/>
    <property type="match status" value="1"/>
</dbReference>
<dbReference type="InterPro" id="IPR050377">
    <property type="entry name" value="Radical_SAM_PqqE_MftC-like"/>
</dbReference>
<dbReference type="Pfam" id="PF04055">
    <property type="entry name" value="Radical_SAM"/>
    <property type="match status" value="1"/>
</dbReference>
<protein>
    <submittedName>
        <fullName evidence="6">Radical SAM protein</fullName>
    </submittedName>
</protein>
<evidence type="ECO:0000256" key="4">
    <source>
        <dbReference type="ARBA" id="ARBA00023014"/>
    </source>
</evidence>
<evidence type="ECO:0000256" key="2">
    <source>
        <dbReference type="ARBA" id="ARBA00022723"/>
    </source>
</evidence>
<dbReference type="EMBL" id="JBBMFF010000257">
    <property type="protein sequence ID" value="MEQ2512065.1"/>
    <property type="molecule type" value="Genomic_DNA"/>
</dbReference>
<dbReference type="InterPro" id="IPR007197">
    <property type="entry name" value="rSAM"/>
</dbReference>
<dbReference type="Gene3D" id="3.20.20.70">
    <property type="entry name" value="Aldolase class I"/>
    <property type="match status" value="1"/>
</dbReference>
<dbReference type="SFLD" id="SFLDG01067">
    <property type="entry name" value="SPASM/twitch_domain_containing"/>
    <property type="match status" value="1"/>
</dbReference>
<dbReference type="InterPro" id="IPR006638">
    <property type="entry name" value="Elp3/MiaA/NifB-like_rSAM"/>
</dbReference>
<evidence type="ECO:0000256" key="1">
    <source>
        <dbReference type="ARBA" id="ARBA00022691"/>
    </source>
</evidence>
<keyword evidence="3" id="KW-0408">Iron</keyword>
<dbReference type="InterPro" id="IPR058240">
    <property type="entry name" value="rSAM_sf"/>
</dbReference>
<gene>
    <name evidence="6" type="ORF">WMO66_12560</name>
</gene>
<keyword evidence="1" id="KW-0949">S-adenosyl-L-methionine</keyword>
<dbReference type="Proteomes" id="UP001491552">
    <property type="component" value="Unassembled WGS sequence"/>
</dbReference>
<dbReference type="RefSeq" id="WP_349136768.1">
    <property type="nucleotide sequence ID" value="NZ_JBBMFF010000257.1"/>
</dbReference>
<dbReference type="SFLD" id="SFLDG01386">
    <property type="entry name" value="main_SPASM_domain-containing"/>
    <property type="match status" value="1"/>
</dbReference>
<evidence type="ECO:0000313" key="6">
    <source>
        <dbReference type="EMBL" id="MEQ2512065.1"/>
    </source>
</evidence>
<dbReference type="InterPro" id="IPR013785">
    <property type="entry name" value="Aldolase_TIM"/>
</dbReference>
<dbReference type="SUPFAM" id="SSF102114">
    <property type="entry name" value="Radical SAM enzymes"/>
    <property type="match status" value="1"/>
</dbReference>
<comment type="caution">
    <text evidence="6">The sequence shown here is derived from an EMBL/GenBank/DDBJ whole genome shotgun (WGS) entry which is preliminary data.</text>
</comment>
<accession>A0ABV1G9H2</accession>
<dbReference type="SMART" id="SM00729">
    <property type="entry name" value="Elp3"/>
    <property type="match status" value="1"/>
</dbReference>
<keyword evidence="2" id="KW-0479">Metal-binding</keyword>
<reference evidence="6 7" key="1">
    <citation type="submission" date="2024-03" db="EMBL/GenBank/DDBJ databases">
        <title>Human intestinal bacterial collection.</title>
        <authorList>
            <person name="Pauvert C."/>
            <person name="Hitch T.C.A."/>
            <person name="Clavel T."/>
        </authorList>
    </citation>
    <scope>NUCLEOTIDE SEQUENCE [LARGE SCALE GENOMIC DNA]</scope>
    <source>
        <strain evidence="6 7">CLA-AA-H192</strain>
    </source>
</reference>